<dbReference type="EMBL" id="CAKOGP040002202">
    <property type="protein sequence ID" value="CAJ1965177.1"/>
    <property type="molecule type" value="Genomic_DNA"/>
</dbReference>
<evidence type="ECO:0000313" key="9">
    <source>
        <dbReference type="EMBL" id="CAJ1965177.1"/>
    </source>
</evidence>
<dbReference type="PANTHER" id="PTHR36234:SF5">
    <property type="entry name" value="LYSYL ENDOPEPTIDASE"/>
    <property type="match status" value="1"/>
</dbReference>
<protein>
    <recommendedName>
        <fullName evidence="7">Serine protease</fullName>
        <ecNumber evidence="7">3.4.21.-</ecNumber>
    </recommendedName>
</protein>
<comment type="caution">
    <text evidence="9">The sequence shown here is derived from an EMBL/GenBank/DDBJ whole genome shotgun (WGS) entry which is preliminary data.</text>
</comment>
<sequence>MQSSFLLKAIIIQLLASAAFICGAAAALDEGALRRPGILQIGSHEPIVISSNAYSEIQPTIVRELSKISKTYSFYHPGASYIAVHFQHMNLGEGCSITIQEASRGDMSHSYTGKGRQDLGTFWDHHIYGDSIEIILACEDWETSAEFEVDEYAAGFPEDALRDSRGRKRSLRRGSETTDNSFPPPFIGRDGRELSICGTNDMRNAQCYEADFPTEYNLAGAVAKVHIHGTGVCTGWLVGPNNVFVTNRHCIRTDEEALTSDYIFDFEVEGGGDCNSANIKERSVSEITYEATELLAASDIDDYVLIKLAGNPVSKHGYLELDNRKPNVGENIYIPQHPGGLDKEIAIFDSHIGEGARCEIQTTNSETCFGRLNTGYWDLSYSCDTKGGTSGSPVLSVDTHKVIGLHHCGGGCSIGNVAVPIYSIFNDIKEFLGPAEVVTPNPTPPPTPGPTQSPTPQPTQNPTPRPTSKPTPYPTPNPTPRPTPVPTVEDSTHPTAQKSENPTLDPTPNPTPRPTLISSIDYSEHPTVIDLYKNPKEYEPCPLDSHRFLLDLQTDSNGHETFWIMKDGHGQIFMQVKANTYEDNTFYQLSVCIPSDRYKFTIRDTGMDGITGEHGDGYFQVYLDGALVIRGDGDFGLKDQYTFETW</sequence>
<comment type="similarity">
    <text evidence="1 7">Belongs to the peptidase S1B family.</text>
</comment>
<keyword evidence="4 7" id="KW-0378">Hydrolase</keyword>
<dbReference type="InterPro" id="IPR043504">
    <property type="entry name" value="Peptidase_S1_PA_chymotrypsin"/>
</dbReference>
<dbReference type="InterPro" id="IPR009003">
    <property type="entry name" value="Peptidase_S1_PA"/>
</dbReference>
<dbReference type="Gene3D" id="2.40.10.10">
    <property type="entry name" value="Trypsin-like serine proteases"/>
    <property type="match status" value="2"/>
</dbReference>
<evidence type="ECO:0000256" key="1">
    <source>
        <dbReference type="ARBA" id="ARBA00008764"/>
    </source>
</evidence>
<keyword evidence="3 7" id="KW-0732">Signal</keyword>
<dbReference type="InterPro" id="IPR008256">
    <property type="entry name" value="Peptidase_S1B"/>
</dbReference>
<dbReference type="PANTHER" id="PTHR36234">
    <property type="entry name" value="LYSYL ENDOPEPTIDASE"/>
    <property type="match status" value="1"/>
</dbReference>
<feature type="compositionally biased region" description="Pro residues" evidence="8">
    <location>
        <begin position="441"/>
        <end position="485"/>
    </location>
</feature>
<accession>A0AAD2G859</accession>
<keyword evidence="2 7" id="KW-0645">Protease</keyword>
<feature type="region of interest" description="Disordered" evidence="8">
    <location>
        <begin position="436"/>
        <end position="521"/>
    </location>
</feature>
<dbReference type="SUPFAM" id="SSF50494">
    <property type="entry name" value="Trypsin-like serine proteases"/>
    <property type="match status" value="1"/>
</dbReference>
<dbReference type="Pfam" id="PF13365">
    <property type="entry name" value="Trypsin_2"/>
    <property type="match status" value="1"/>
</dbReference>
<reference evidence="9" key="1">
    <citation type="submission" date="2023-08" db="EMBL/GenBank/DDBJ databases">
        <authorList>
            <person name="Audoor S."/>
            <person name="Bilcke G."/>
        </authorList>
    </citation>
    <scope>NUCLEOTIDE SEQUENCE</scope>
</reference>
<keyword evidence="5 7" id="KW-0720">Serine protease</keyword>
<dbReference type="GO" id="GO:0008236">
    <property type="term" value="F:serine-type peptidase activity"/>
    <property type="evidence" value="ECO:0007669"/>
    <property type="project" value="UniProtKB-KW"/>
</dbReference>
<feature type="signal peptide" evidence="7">
    <location>
        <begin position="1"/>
        <end position="26"/>
    </location>
</feature>
<gene>
    <name evidence="9" type="ORF">CYCCA115_LOCUS20986</name>
</gene>
<keyword evidence="10" id="KW-1185">Reference proteome</keyword>
<evidence type="ECO:0000256" key="2">
    <source>
        <dbReference type="ARBA" id="ARBA00022670"/>
    </source>
</evidence>
<dbReference type="PRINTS" id="PR00839">
    <property type="entry name" value="V8PROTEASE"/>
</dbReference>
<name>A0AAD2G859_9STRA</name>
<evidence type="ECO:0000256" key="4">
    <source>
        <dbReference type="ARBA" id="ARBA00022801"/>
    </source>
</evidence>
<evidence type="ECO:0000256" key="3">
    <source>
        <dbReference type="ARBA" id="ARBA00022729"/>
    </source>
</evidence>
<dbReference type="Proteomes" id="UP001295423">
    <property type="component" value="Unassembled WGS sequence"/>
</dbReference>
<evidence type="ECO:0000256" key="6">
    <source>
        <dbReference type="ARBA" id="ARBA00023026"/>
    </source>
</evidence>
<evidence type="ECO:0000256" key="8">
    <source>
        <dbReference type="SAM" id="MobiDB-lite"/>
    </source>
</evidence>
<feature type="chain" id="PRO_5041779820" description="Serine protease" evidence="7">
    <location>
        <begin position="27"/>
        <end position="646"/>
    </location>
</feature>
<evidence type="ECO:0000313" key="10">
    <source>
        <dbReference type="Proteomes" id="UP001295423"/>
    </source>
</evidence>
<dbReference type="AlphaFoldDB" id="A0AAD2G859"/>
<dbReference type="GO" id="GO:0006508">
    <property type="term" value="P:proteolysis"/>
    <property type="evidence" value="ECO:0007669"/>
    <property type="project" value="UniProtKB-KW"/>
</dbReference>
<organism evidence="9 10">
    <name type="scientific">Cylindrotheca closterium</name>
    <dbReference type="NCBI Taxonomy" id="2856"/>
    <lineage>
        <taxon>Eukaryota</taxon>
        <taxon>Sar</taxon>
        <taxon>Stramenopiles</taxon>
        <taxon>Ochrophyta</taxon>
        <taxon>Bacillariophyta</taxon>
        <taxon>Bacillariophyceae</taxon>
        <taxon>Bacillariophycidae</taxon>
        <taxon>Bacillariales</taxon>
        <taxon>Bacillariaceae</taxon>
        <taxon>Cylindrotheca</taxon>
    </lineage>
</organism>
<dbReference type="EC" id="3.4.21.-" evidence="7"/>
<keyword evidence="6" id="KW-0843">Virulence</keyword>
<evidence type="ECO:0000256" key="5">
    <source>
        <dbReference type="ARBA" id="ARBA00022825"/>
    </source>
</evidence>
<evidence type="ECO:0000256" key="7">
    <source>
        <dbReference type="RuleBase" id="RU004296"/>
    </source>
</evidence>
<proteinExistence type="inferred from homology"/>
<feature type="region of interest" description="Disordered" evidence="8">
    <location>
        <begin position="165"/>
        <end position="185"/>
    </location>
</feature>